<evidence type="ECO:0000256" key="3">
    <source>
        <dbReference type="ARBA" id="ARBA00023125"/>
    </source>
</evidence>
<dbReference type="EMBL" id="JAPFFM010000004">
    <property type="protein sequence ID" value="KAJ6764135.1"/>
    <property type="molecule type" value="Genomic_DNA"/>
</dbReference>
<sequence>MEKEIKELSKAETSAESEYPEELREQAETALLLVAVKHTSHDQPQTEDSRNHLEGGTIDLASRNHLEGATIDLAPRNLSGELPQGRPEHILRMLKSYNPPDIPSVPSLNNELIERCSKPFEKQLSASDLKDSQSRLTISKSDAENHLYPLLNEGENLARGIEVNTCCPDSKQFGMMFKIWGGKMHVLFGKWRAFYNEYGLQSHQDFVTVWMFRRRDTRTLCFDDQVEKIALFSTNPLEKTGE</sequence>
<reference evidence="7" key="2">
    <citation type="journal article" date="2023" name="Int. J. Mol. Sci.">
        <title>De Novo Assembly and Annotation of 11 Diverse Shrub Willow (Salix) Genomes Reveals Novel Gene Organization in Sex-Linked Regions.</title>
        <authorList>
            <person name="Hyden B."/>
            <person name="Feng K."/>
            <person name="Yates T.B."/>
            <person name="Jawdy S."/>
            <person name="Cereghino C."/>
            <person name="Smart L.B."/>
            <person name="Muchero W."/>
        </authorList>
    </citation>
    <scope>NUCLEOTIDE SEQUENCE</scope>
    <source>
        <tissue evidence="7">Shoot tip</tissue>
    </source>
</reference>
<evidence type="ECO:0000256" key="1">
    <source>
        <dbReference type="ARBA" id="ARBA00004123"/>
    </source>
</evidence>
<dbReference type="InterPro" id="IPR005508">
    <property type="entry name" value="At2g31720-like"/>
</dbReference>
<comment type="caution">
    <text evidence="7">The sequence shown here is derived from an EMBL/GenBank/DDBJ whole genome shotgun (WGS) entry which is preliminary data.</text>
</comment>
<reference evidence="7" key="1">
    <citation type="submission" date="2022-11" db="EMBL/GenBank/DDBJ databases">
        <authorList>
            <person name="Hyden B.L."/>
            <person name="Feng K."/>
            <person name="Yates T."/>
            <person name="Jawdy S."/>
            <person name="Smart L.B."/>
            <person name="Muchero W."/>
        </authorList>
    </citation>
    <scope>NUCLEOTIDE SEQUENCE</scope>
    <source>
        <tissue evidence="7">Shoot tip</tissue>
    </source>
</reference>
<evidence type="ECO:0000313" key="7">
    <source>
        <dbReference type="EMBL" id="KAJ6764135.1"/>
    </source>
</evidence>
<evidence type="ECO:0000256" key="6">
    <source>
        <dbReference type="SAM" id="MobiDB-lite"/>
    </source>
</evidence>
<feature type="region of interest" description="Disordered" evidence="6">
    <location>
        <begin position="1"/>
        <end position="25"/>
    </location>
</feature>
<evidence type="ECO:0000256" key="4">
    <source>
        <dbReference type="ARBA" id="ARBA00023163"/>
    </source>
</evidence>
<dbReference type="PANTHER" id="PTHR31541:SF28">
    <property type="entry name" value="TF-B3 DOMAIN-CONTAINING PROTEIN"/>
    <property type="match status" value="1"/>
</dbReference>
<evidence type="ECO:0000313" key="8">
    <source>
        <dbReference type="Proteomes" id="UP001151752"/>
    </source>
</evidence>
<dbReference type="InterPro" id="IPR003340">
    <property type="entry name" value="B3_DNA-bd"/>
</dbReference>
<dbReference type="GO" id="GO:0003677">
    <property type="term" value="F:DNA binding"/>
    <property type="evidence" value="ECO:0007669"/>
    <property type="project" value="UniProtKB-KW"/>
</dbReference>
<feature type="compositionally biased region" description="Basic and acidic residues" evidence="6">
    <location>
        <begin position="1"/>
        <end position="10"/>
    </location>
</feature>
<keyword evidence="2" id="KW-0805">Transcription regulation</keyword>
<proteinExistence type="predicted"/>
<dbReference type="GO" id="GO:0005634">
    <property type="term" value="C:nucleus"/>
    <property type="evidence" value="ECO:0007669"/>
    <property type="project" value="UniProtKB-SubCell"/>
</dbReference>
<organism evidence="7 8">
    <name type="scientific">Salix koriyanagi</name>
    <dbReference type="NCBI Taxonomy" id="2511006"/>
    <lineage>
        <taxon>Eukaryota</taxon>
        <taxon>Viridiplantae</taxon>
        <taxon>Streptophyta</taxon>
        <taxon>Embryophyta</taxon>
        <taxon>Tracheophyta</taxon>
        <taxon>Spermatophyta</taxon>
        <taxon>Magnoliopsida</taxon>
        <taxon>eudicotyledons</taxon>
        <taxon>Gunneridae</taxon>
        <taxon>Pentapetalae</taxon>
        <taxon>rosids</taxon>
        <taxon>fabids</taxon>
        <taxon>Malpighiales</taxon>
        <taxon>Salicaceae</taxon>
        <taxon>Saliceae</taxon>
        <taxon>Salix</taxon>
    </lineage>
</organism>
<protein>
    <submittedName>
        <fullName evidence="7">DOMAIN-CONTAINING PROTEIN putative-RELATED</fullName>
    </submittedName>
</protein>
<evidence type="ECO:0000256" key="5">
    <source>
        <dbReference type="ARBA" id="ARBA00023242"/>
    </source>
</evidence>
<comment type="subcellular location">
    <subcellularLocation>
        <location evidence="1">Nucleus</location>
    </subcellularLocation>
</comment>
<keyword evidence="4" id="KW-0804">Transcription</keyword>
<dbReference type="PANTHER" id="PTHR31541">
    <property type="entry name" value="B3 DOMAIN PLANT PROTEIN-RELATED"/>
    <property type="match status" value="1"/>
</dbReference>
<keyword evidence="3" id="KW-0238">DNA-binding</keyword>
<dbReference type="Gene3D" id="2.40.330.10">
    <property type="entry name" value="DNA-binding pseudobarrel domain"/>
    <property type="match status" value="1"/>
</dbReference>
<dbReference type="SUPFAM" id="SSF101936">
    <property type="entry name" value="DNA-binding pseudobarrel domain"/>
    <property type="match status" value="1"/>
</dbReference>
<dbReference type="AlphaFoldDB" id="A0A9Q0WBC0"/>
<keyword evidence="8" id="KW-1185">Reference proteome</keyword>
<dbReference type="InterPro" id="IPR015300">
    <property type="entry name" value="DNA-bd_pseudobarrel_sf"/>
</dbReference>
<dbReference type="Proteomes" id="UP001151752">
    <property type="component" value="Chromosome 12"/>
</dbReference>
<dbReference type="CDD" id="cd10017">
    <property type="entry name" value="B3_DNA"/>
    <property type="match status" value="1"/>
</dbReference>
<keyword evidence="5" id="KW-0539">Nucleus</keyword>
<name>A0A9Q0WBC0_9ROSI</name>
<accession>A0A9Q0WBC0</accession>
<gene>
    <name evidence="7" type="ORF">OIU74_023084</name>
</gene>
<evidence type="ECO:0000256" key="2">
    <source>
        <dbReference type="ARBA" id="ARBA00023015"/>
    </source>
</evidence>